<dbReference type="Pfam" id="PF02458">
    <property type="entry name" value="Transferase"/>
    <property type="match status" value="1"/>
</dbReference>
<comment type="caution">
    <text evidence="2">The sequence shown here is derived from an EMBL/GenBank/DDBJ whole genome shotgun (WGS) entry which is preliminary data.</text>
</comment>
<keyword evidence="3" id="KW-1185">Reference proteome</keyword>
<dbReference type="Gene3D" id="3.30.559.10">
    <property type="entry name" value="Chloramphenicol acetyltransferase-like domain"/>
    <property type="match status" value="2"/>
</dbReference>
<dbReference type="PANTHER" id="PTHR31642:SF310">
    <property type="entry name" value="FATTY ALCOHOL:CAFFEOYL-COA ACYLTRANSFERASE"/>
    <property type="match status" value="1"/>
</dbReference>
<protein>
    <submittedName>
        <fullName evidence="2">Uncharacterized protein</fullName>
    </submittedName>
</protein>
<gene>
    <name evidence="2" type="ORF">N0V93_000493</name>
</gene>
<dbReference type="InterPro" id="IPR050317">
    <property type="entry name" value="Plant_Fungal_Acyltransferase"/>
</dbReference>
<dbReference type="Proteomes" id="UP001140453">
    <property type="component" value="Unassembled WGS sequence"/>
</dbReference>
<accession>A0A9W9D1E8</accession>
<keyword evidence="1" id="KW-0808">Transferase</keyword>
<dbReference type="PANTHER" id="PTHR31642">
    <property type="entry name" value="TRICHOTHECENE 3-O-ACETYLTRANSFERASE"/>
    <property type="match status" value="1"/>
</dbReference>
<dbReference type="OrthoDB" id="21502at2759"/>
<sequence length="516" mass="57365">MALNYLKSLFGHTKPQRPARVPTDEVIPMFDFDARPQVREIIIGWTLRFDDILDADKLGVALCHLLEIGDWRKLGGRLRRRDDGQLEIHVPAEFTPKRPAIRFSHDKVDSEISAHPLASRLPSPTRGGSIQEGSDHFEELAAPEDAPRCLEDFLSRDVSQLGLHVISFTDATLVSLTFPHTMCDLLGLQAIVDNWVKVLAGREEEVVPLLGVHDDPLAEVGKGQVDKFEEPWALKDQILSGWGWFRFVFTMVLDAIRLGQSQQHMIYLPASSLQRLRESAMADLAAVSPSLSINDWHPQNVFLTDNDILTAWMTRSAAHSLPANSNRSITFLNFFELRSRLPTVFQQPQKAVYIGNFIFACWAHLSARDAQTAPLGAIAGRYRAFLAAQTTEGQVRGLLRVFRERTALGKRIGAMKPDSFMITCSNWSKAKFFAAVDLSPAVLRSGNTPAQPKYGPGRPVYYHGLNLRPLGSGKSKQVGAATGVNILGKDAGGNYWIMAMLPPKSWPKIQEELSAL</sequence>
<reference evidence="2" key="1">
    <citation type="submission" date="2022-10" db="EMBL/GenBank/DDBJ databases">
        <title>Tapping the CABI collections for fungal endophytes: first genome assemblies for Collariella, Neodidymelliopsis, Ascochyta clinopodiicola, Didymella pomorum, Didymosphaeria variabile, Neocosmospora piperis and Neocucurbitaria cava.</title>
        <authorList>
            <person name="Hill R."/>
        </authorList>
    </citation>
    <scope>NUCLEOTIDE SEQUENCE</scope>
    <source>
        <strain evidence="2">IMI 355082</strain>
    </source>
</reference>
<evidence type="ECO:0000313" key="3">
    <source>
        <dbReference type="Proteomes" id="UP001140453"/>
    </source>
</evidence>
<organism evidence="2 3">
    <name type="scientific">Gnomoniopsis smithogilvyi</name>
    <dbReference type="NCBI Taxonomy" id="1191159"/>
    <lineage>
        <taxon>Eukaryota</taxon>
        <taxon>Fungi</taxon>
        <taxon>Dikarya</taxon>
        <taxon>Ascomycota</taxon>
        <taxon>Pezizomycotina</taxon>
        <taxon>Sordariomycetes</taxon>
        <taxon>Sordariomycetidae</taxon>
        <taxon>Diaporthales</taxon>
        <taxon>Gnomoniaceae</taxon>
        <taxon>Gnomoniopsis</taxon>
    </lineage>
</organism>
<dbReference type="EMBL" id="JAPEVB010000001">
    <property type="protein sequence ID" value="KAJ4396274.1"/>
    <property type="molecule type" value="Genomic_DNA"/>
</dbReference>
<evidence type="ECO:0000256" key="1">
    <source>
        <dbReference type="ARBA" id="ARBA00022679"/>
    </source>
</evidence>
<dbReference type="AlphaFoldDB" id="A0A9W9D1E8"/>
<name>A0A9W9D1E8_9PEZI</name>
<proteinExistence type="predicted"/>
<dbReference type="InterPro" id="IPR023213">
    <property type="entry name" value="CAT-like_dom_sf"/>
</dbReference>
<evidence type="ECO:0000313" key="2">
    <source>
        <dbReference type="EMBL" id="KAJ4396274.1"/>
    </source>
</evidence>
<dbReference type="GO" id="GO:0016747">
    <property type="term" value="F:acyltransferase activity, transferring groups other than amino-acyl groups"/>
    <property type="evidence" value="ECO:0007669"/>
    <property type="project" value="TreeGrafter"/>
</dbReference>